<reference evidence="4 5" key="1">
    <citation type="journal article" date="2017" name="Int. J. Syst. Evol. Microbiol.">
        <title>Rouxiella badensis sp. nov. and Rouxiella silvae sp. nov. isolated from peat bog soil in Germany and emendation of the genus description.</title>
        <authorList>
            <person name="Le Fleche-Mateos A."/>
            <person name="Kugler J.H."/>
            <person name="Hansen S.H."/>
            <person name="Syldatk C."/>
            <person name="Hausmann R."/>
            <person name="Lomprez F."/>
            <person name="Vandenbogaert M."/>
            <person name="Manuguerra J.C."/>
            <person name="Grimont P.A."/>
        </authorList>
    </citation>
    <scope>NUCLEOTIDE SEQUENCE [LARGE SCALE GENOMIC DNA]</scope>
    <source>
        <strain evidence="4 5">DSM 100043</strain>
    </source>
</reference>
<sequence length="110" mass="12328">MTNQSSLIIVESLPHTPPANDWYLYILRTATGMLYTGITTDVARRLQQHQNGKGAKSLRGKGELRLVFHCVAGDRSLASKLEYQVKRLSKKQKERLVQDGPQSITDYLAG</sequence>
<evidence type="ECO:0000313" key="5">
    <source>
        <dbReference type="Proteomes" id="UP000192536"/>
    </source>
</evidence>
<dbReference type="Proteomes" id="UP000192536">
    <property type="component" value="Unassembled WGS sequence"/>
</dbReference>
<dbReference type="InterPro" id="IPR050190">
    <property type="entry name" value="UPF0213_domain"/>
</dbReference>
<dbReference type="STRING" id="1646377.BS640_18045"/>
<evidence type="ECO:0000256" key="1">
    <source>
        <dbReference type="ARBA" id="ARBA00007435"/>
    </source>
</evidence>
<gene>
    <name evidence="4" type="ORF">BS640_18045</name>
</gene>
<protein>
    <recommendedName>
        <fullName evidence="2">UPF0213 protein BS640_18045</fullName>
    </recommendedName>
</protein>
<keyword evidence="5" id="KW-1185">Reference proteome</keyword>
<evidence type="ECO:0000256" key="2">
    <source>
        <dbReference type="HAMAP-Rule" id="MF_01029"/>
    </source>
</evidence>
<accession>A0A1X0WBB9</accession>
<dbReference type="EMBL" id="MRWE01000035">
    <property type="protein sequence ID" value="ORJ24097.1"/>
    <property type="molecule type" value="Genomic_DNA"/>
</dbReference>
<dbReference type="InterPro" id="IPR000305">
    <property type="entry name" value="GIY-YIG_endonuc"/>
</dbReference>
<dbReference type="CDD" id="cd10456">
    <property type="entry name" value="GIY-YIG_UPF0213"/>
    <property type="match status" value="1"/>
</dbReference>
<dbReference type="InterPro" id="IPR035901">
    <property type="entry name" value="GIY-YIG_endonuc_sf"/>
</dbReference>
<proteinExistence type="inferred from homology"/>
<dbReference type="SUPFAM" id="SSF82771">
    <property type="entry name" value="GIY-YIG endonuclease"/>
    <property type="match status" value="1"/>
</dbReference>
<evidence type="ECO:0000259" key="3">
    <source>
        <dbReference type="PROSITE" id="PS50164"/>
    </source>
</evidence>
<dbReference type="AlphaFoldDB" id="A0A1X0WBB9"/>
<name>A0A1X0WBB9_9GAMM</name>
<dbReference type="PANTHER" id="PTHR34477:SF1">
    <property type="entry name" value="UPF0213 PROTEIN YHBQ"/>
    <property type="match status" value="1"/>
</dbReference>
<comment type="caution">
    <text evidence="4">The sequence shown here is derived from an EMBL/GenBank/DDBJ whole genome shotgun (WGS) entry which is preliminary data.</text>
</comment>
<dbReference type="Gene3D" id="3.40.1440.10">
    <property type="entry name" value="GIY-YIG endonuclease"/>
    <property type="match status" value="1"/>
</dbReference>
<comment type="similarity">
    <text evidence="1 2">Belongs to the UPF0213 family.</text>
</comment>
<dbReference type="PROSITE" id="PS50164">
    <property type="entry name" value="GIY_YIG"/>
    <property type="match status" value="1"/>
</dbReference>
<dbReference type="InterPro" id="IPR022992">
    <property type="entry name" value="UPF0213_GIY-YIG_endonuc"/>
</dbReference>
<dbReference type="PANTHER" id="PTHR34477">
    <property type="entry name" value="UPF0213 PROTEIN YHBQ"/>
    <property type="match status" value="1"/>
</dbReference>
<organism evidence="4 5">
    <name type="scientific">Rouxiella badensis</name>
    <dbReference type="NCBI Taxonomy" id="1646377"/>
    <lineage>
        <taxon>Bacteria</taxon>
        <taxon>Pseudomonadati</taxon>
        <taxon>Pseudomonadota</taxon>
        <taxon>Gammaproteobacteria</taxon>
        <taxon>Enterobacterales</taxon>
        <taxon>Yersiniaceae</taxon>
        <taxon>Rouxiella</taxon>
    </lineage>
</organism>
<dbReference type="Pfam" id="PF01541">
    <property type="entry name" value="GIY-YIG"/>
    <property type="match status" value="1"/>
</dbReference>
<feature type="domain" description="GIY-YIG" evidence="3">
    <location>
        <begin position="20"/>
        <end position="95"/>
    </location>
</feature>
<dbReference type="HAMAP" id="MF_01029">
    <property type="entry name" value="UPF0213"/>
    <property type="match status" value="1"/>
</dbReference>
<evidence type="ECO:0000313" key="4">
    <source>
        <dbReference type="EMBL" id="ORJ24097.1"/>
    </source>
</evidence>